<evidence type="ECO:0000256" key="7">
    <source>
        <dbReference type="ARBA" id="ARBA00022670"/>
    </source>
</evidence>
<organism evidence="17 18">
    <name type="scientific">Stackebrandtia endophytica</name>
    <dbReference type="NCBI Taxonomy" id="1496996"/>
    <lineage>
        <taxon>Bacteria</taxon>
        <taxon>Bacillati</taxon>
        <taxon>Actinomycetota</taxon>
        <taxon>Actinomycetes</taxon>
        <taxon>Glycomycetales</taxon>
        <taxon>Glycomycetaceae</taxon>
        <taxon>Stackebrandtia</taxon>
    </lineage>
</organism>
<keyword evidence="7" id="KW-0645">Protease</keyword>
<dbReference type="InterPro" id="IPR027268">
    <property type="entry name" value="Peptidase_M4/M1_CTD_sf"/>
</dbReference>
<dbReference type="InterPro" id="IPR024571">
    <property type="entry name" value="ERAP1-like_C_dom"/>
</dbReference>
<dbReference type="Gene3D" id="1.10.390.10">
    <property type="entry name" value="Neutral Protease Domain 2"/>
    <property type="match status" value="1"/>
</dbReference>
<dbReference type="GO" id="GO:0008270">
    <property type="term" value="F:zinc ion binding"/>
    <property type="evidence" value="ECO:0007669"/>
    <property type="project" value="InterPro"/>
</dbReference>
<dbReference type="Pfam" id="PF11838">
    <property type="entry name" value="ERAP1_C"/>
    <property type="match status" value="1"/>
</dbReference>
<dbReference type="Pfam" id="PF01433">
    <property type="entry name" value="Peptidase_M1"/>
    <property type="match status" value="1"/>
</dbReference>
<dbReference type="GO" id="GO:0005615">
    <property type="term" value="C:extracellular space"/>
    <property type="evidence" value="ECO:0007669"/>
    <property type="project" value="TreeGrafter"/>
</dbReference>
<evidence type="ECO:0000256" key="5">
    <source>
        <dbReference type="ARBA" id="ARBA00015611"/>
    </source>
</evidence>
<dbReference type="RefSeq" id="WP_142042849.1">
    <property type="nucleotide sequence ID" value="NZ_JBHTGS010000003.1"/>
</dbReference>
<evidence type="ECO:0000256" key="11">
    <source>
        <dbReference type="ARBA" id="ARBA00023049"/>
    </source>
</evidence>
<proteinExistence type="inferred from homology"/>
<dbReference type="CDD" id="cd09602">
    <property type="entry name" value="M1_APN"/>
    <property type="match status" value="1"/>
</dbReference>
<evidence type="ECO:0000313" key="18">
    <source>
        <dbReference type="Proteomes" id="UP000317043"/>
    </source>
</evidence>
<evidence type="ECO:0000256" key="9">
    <source>
        <dbReference type="ARBA" id="ARBA00022801"/>
    </source>
</evidence>
<comment type="caution">
    <text evidence="17">The sequence shown here is derived from an EMBL/GenBank/DDBJ whole genome shotgun (WGS) entry which is preliminary data.</text>
</comment>
<keyword evidence="8" id="KW-0479">Metal-binding</keyword>
<dbReference type="InterPro" id="IPR045357">
    <property type="entry name" value="Aminopeptidase_N-like_N"/>
</dbReference>
<reference evidence="17 18" key="1">
    <citation type="submission" date="2019-06" db="EMBL/GenBank/DDBJ databases">
        <title>Sequencing the genomes of 1000 actinobacteria strains.</title>
        <authorList>
            <person name="Klenk H.-P."/>
        </authorList>
    </citation>
    <scope>NUCLEOTIDE SEQUENCE [LARGE SCALE GENOMIC DNA]</scope>
    <source>
        <strain evidence="17 18">DSM 45928</strain>
    </source>
</reference>
<evidence type="ECO:0000256" key="1">
    <source>
        <dbReference type="ARBA" id="ARBA00000098"/>
    </source>
</evidence>
<dbReference type="AlphaFoldDB" id="A0A543B0S8"/>
<dbReference type="GO" id="GO:0005737">
    <property type="term" value="C:cytoplasm"/>
    <property type="evidence" value="ECO:0007669"/>
    <property type="project" value="TreeGrafter"/>
</dbReference>
<dbReference type="InterPro" id="IPR012778">
    <property type="entry name" value="Pept_M1_aminopeptidase"/>
</dbReference>
<dbReference type="InterPro" id="IPR050344">
    <property type="entry name" value="Peptidase_M1_aminopeptidases"/>
</dbReference>
<evidence type="ECO:0000259" key="15">
    <source>
        <dbReference type="Pfam" id="PF11838"/>
    </source>
</evidence>
<evidence type="ECO:0000256" key="2">
    <source>
        <dbReference type="ARBA" id="ARBA00001947"/>
    </source>
</evidence>
<name>A0A543B0S8_9ACTN</name>
<dbReference type="GO" id="GO:0043171">
    <property type="term" value="P:peptide catabolic process"/>
    <property type="evidence" value="ECO:0007669"/>
    <property type="project" value="TreeGrafter"/>
</dbReference>
<dbReference type="GO" id="GO:0070006">
    <property type="term" value="F:metalloaminopeptidase activity"/>
    <property type="evidence" value="ECO:0007669"/>
    <property type="project" value="TreeGrafter"/>
</dbReference>
<dbReference type="EMBL" id="VFOW01000001">
    <property type="protein sequence ID" value="TQL78432.1"/>
    <property type="molecule type" value="Genomic_DNA"/>
</dbReference>
<evidence type="ECO:0000256" key="4">
    <source>
        <dbReference type="ARBA" id="ARBA00012564"/>
    </source>
</evidence>
<evidence type="ECO:0000259" key="16">
    <source>
        <dbReference type="Pfam" id="PF17900"/>
    </source>
</evidence>
<keyword evidence="9" id="KW-0378">Hydrolase</keyword>
<evidence type="ECO:0000256" key="8">
    <source>
        <dbReference type="ARBA" id="ARBA00022723"/>
    </source>
</evidence>
<dbReference type="Pfam" id="PF17900">
    <property type="entry name" value="Peptidase_M1_N"/>
    <property type="match status" value="1"/>
</dbReference>
<dbReference type="OrthoDB" id="100605at2"/>
<dbReference type="FunFam" id="2.60.40.1730:FF:000010">
    <property type="entry name" value="Putative aminopeptidase N"/>
    <property type="match status" value="1"/>
</dbReference>
<protein>
    <recommendedName>
        <fullName evidence="5">Aminopeptidase N</fullName>
        <ecNumber evidence="4">3.4.11.2</ecNumber>
    </recommendedName>
    <alternativeName>
        <fullName evidence="12">Alanine aminopeptidase</fullName>
    </alternativeName>
    <alternativeName>
        <fullName evidence="13">Lysyl aminopeptidase</fullName>
    </alternativeName>
</protein>
<evidence type="ECO:0000256" key="6">
    <source>
        <dbReference type="ARBA" id="ARBA00022438"/>
    </source>
</evidence>
<dbReference type="GO" id="GO:0016285">
    <property type="term" value="F:alanyl aminopeptidase activity"/>
    <property type="evidence" value="ECO:0007669"/>
    <property type="project" value="UniProtKB-EC"/>
</dbReference>
<evidence type="ECO:0000259" key="14">
    <source>
        <dbReference type="Pfam" id="PF01433"/>
    </source>
</evidence>
<dbReference type="PANTHER" id="PTHR11533:SF174">
    <property type="entry name" value="PUROMYCIN-SENSITIVE AMINOPEPTIDASE-RELATED"/>
    <property type="match status" value="1"/>
</dbReference>
<gene>
    <name evidence="17" type="ORF">FB566_4018</name>
</gene>
<dbReference type="InParanoid" id="A0A543B0S8"/>
<dbReference type="PRINTS" id="PR00756">
    <property type="entry name" value="ALADIPTASE"/>
</dbReference>
<feature type="domain" description="Aminopeptidase N-like N-terminal" evidence="16">
    <location>
        <begin position="22"/>
        <end position="190"/>
    </location>
</feature>
<evidence type="ECO:0000256" key="13">
    <source>
        <dbReference type="ARBA" id="ARBA00031533"/>
    </source>
</evidence>
<dbReference type="PANTHER" id="PTHR11533">
    <property type="entry name" value="PROTEASE M1 ZINC METALLOPROTEASE"/>
    <property type="match status" value="1"/>
</dbReference>
<evidence type="ECO:0000256" key="12">
    <source>
        <dbReference type="ARBA" id="ARBA00029811"/>
    </source>
</evidence>
<dbReference type="EC" id="3.4.11.2" evidence="4"/>
<dbReference type="InterPro" id="IPR001930">
    <property type="entry name" value="Peptidase_M1"/>
</dbReference>
<accession>A0A543B0S8</accession>
<dbReference type="GO" id="GO:0006508">
    <property type="term" value="P:proteolysis"/>
    <property type="evidence" value="ECO:0007669"/>
    <property type="project" value="UniProtKB-KW"/>
</dbReference>
<dbReference type="GO" id="GO:0016020">
    <property type="term" value="C:membrane"/>
    <property type="evidence" value="ECO:0007669"/>
    <property type="project" value="TreeGrafter"/>
</dbReference>
<comment type="catalytic activity">
    <reaction evidence="1">
        <text>Release of an N-terminal amino acid, Xaa-|-Yaa- from a peptide, amide or arylamide. Xaa is preferably Ala, but may be most amino acids including Pro (slow action). When a terminal hydrophobic residue is followed by a prolyl residue, the two may be released as an intact Xaa-Pro dipeptide.</text>
        <dbReference type="EC" id="3.4.11.2"/>
    </reaction>
</comment>
<keyword evidence="18" id="KW-1185">Reference proteome</keyword>
<sequence length="845" mass="93671">MADTHILTQIDAAERARLLHVDSYDVALDLTVGDTTFISRSRVRFSCNEPGANTFIEIAAEDIRSATLNGQPVDISAYTRQDGLALSGLAADNDLVVEAECRYSSSGQGLHRMTDRADGESYLYSQFEVADAQQMFACFDQPDLKAQFGLTVTMPEHWRAISNMPASGETITDGKRTVQFEQSPRMSTYITALCAGPYHEVTTEHDGFTFGLYCRQSMKQYLDPESVFEITRQGFDHFHDAFGVRYPLPKYDQVFAPEYNMGAMENFGCVTIAESSFLFRSQVTDFEREQLANVILHELAHMWFGDLVTMRWWDDLWLNESFAEWASHWANVEATRYTGAWTTFLSLRKNWGYRQDQLPTTHPVYTDMPDVEAVATNFDGITYAKGASILKQLVAYVGIDSFKTGLAAYFQKHQWGNATFDDLLGALEAASGRELREFADTWLATAGVSTLRPEVSVDADGNYTSVAVRQEVPSEHPTLRTHRIGVGLYNLVDGSLVRSERIELDVTGELTEIPELVGKPRPDVLLLNDDDLTYCKLRLDAESMATVVEHIAGFEDSLARALCWAAAWDMLRDGELPARDFMRLATSGLPAEADINLVSAVHRQVGTAISYADPGVAPQLREDLAATAKRVMLAAEPGGDMQRAWARAFASAARSDADLSLLRGWLDGDGIPEGLTVDTDLRWHLVVCLVGLGAVPESAIDAELERDNTADGERLSLIARAIVPTAEAKAAAWERITTEEGLPNFARRSLMSGFAHPDQVELLRPYVERYLEAVDGMWKRLGTEQAIEFISTAFPRLVVEPATLAATDAWLADESRSGAMRRGVLEGRDDIDRALRARARDAKAG</sequence>
<comment type="cofactor">
    <cofactor evidence="2">
        <name>Zn(2+)</name>
        <dbReference type="ChEBI" id="CHEBI:29105"/>
    </cofactor>
</comment>
<dbReference type="Proteomes" id="UP000317043">
    <property type="component" value="Unassembled WGS sequence"/>
</dbReference>
<evidence type="ECO:0000256" key="10">
    <source>
        <dbReference type="ARBA" id="ARBA00022833"/>
    </source>
</evidence>
<keyword evidence="11" id="KW-0482">Metalloprotease</keyword>
<dbReference type="SUPFAM" id="SSF63737">
    <property type="entry name" value="Leukotriene A4 hydrolase N-terminal domain"/>
    <property type="match status" value="1"/>
</dbReference>
<dbReference type="FunFam" id="1.10.390.10:FF:000004">
    <property type="entry name" value="Aminopeptidase N"/>
    <property type="match status" value="1"/>
</dbReference>
<dbReference type="FunCoup" id="A0A543B0S8">
    <property type="interactions" value="32"/>
</dbReference>
<dbReference type="InterPro" id="IPR014782">
    <property type="entry name" value="Peptidase_M1_dom"/>
</dbReference>
<evidence type="ECO:0000313" key="17">
    <source>
        <dbReference type="EMBL" id="TQL78432.1"/>
    </source>
</evidence>
<keyword evidence="6 17" id="KW-0031">Aminopeptidase</keyword>
<dbReference type="InterPro" id="IPR042097">
    <property type="entry name" value="Aminopeptidase_N-like_N_sf"/>
</dbReference>
<comment type="similarity">
    <text evidence="3">Belongs to the peptidase M1 family.</text>
</comment>
<feature type="domain" description="Peptidase M1 membrane alanine aminopeptidase" evidence="14">
    <location>
        <begin position="228"/>
        <end position="442"/>
    </location>
</feature>
<dbReference type="NCBIfam" id="TIGR02412">
    <property type="entry name" value="pepN_strep_liv"/>
    <property type="match status" value="1"/>
</dbReference>
<keyword evidence="10" id="KW-0862">Zinc</keyword>
<dbReference type="GO" id="GO:0042277">
    <property type="term" value="F:peptide binding"/>
    <property type="evidence" value="ECO:0007669"/>
    <property type="project" value="TreeGrafter"/>
</dbReference>
<dbReference type="SUPFAM" id="SSF55486">
    <property type="entry name" value="Metalloproteases ('zincins'), catalytic domain"/>
    <property type="match status" value="1"/>
</dbReference>
<dbReference type="Gene3D" id="2.60.40.1730">
    <property type="entry name" value="tricorn interacting facor f3 domain"/>
    <property type="match status" value="1"/>
</dbReference>
<feature type="domain" description="ERAP1-like C-terminal" evidence="15">
    <location>
        <begin position="525"/>
        <end position="833"/>
    </location>
</feature>
<evidence type="ECO:0000256" key="3">
    <source>
        <dbReference type="ARBA" id="ARBA00010136"/>
    </source>
</evidence>